<dbReference type="GO" id="GO:0016780">
    <property type="term" value="F:phosphotransferase activity, for other substituted phosphate groups"/>
    <property type="evidence" value="ECO:0007669"/>
    <property type="project" value="TreeGrafter"/>
</dbReference>
<dbReference type="InterPro" id="IPR017473">
    <property type="entry name" value="Undecaprenyl-P_gluc_Ptfrase"/>
</dbReference>
<evidence type="ECO:0000313" key="10">
    <source>
        <dbReference type="EMBL" id="PZM16886.1"/>
    </source>
</evidence>
<dbReference type="PANTHER" id="PTHR30576">
    <property type="entry name" value="COLANIC BIOSYNTHESIS UDP-GLUCOSE LIPID CARRIER TRANSFERASE"/>
    <property type="match status" value="1"/>
</dbReference>
<evidence type="ECO:0000256" key="3">
    <source>
        <dbReference type="ARBA" id="ARBA00022679"/>
    </source>
</evidence>
<dbReference type="AlphaFoldDB" id="A0A2W4EUN6"/>
<dbReference type="InterPro" id="IPR036291">
    <property type="entry name" value="NAD(P)-bd_dom_sf"/>
</dbReference>
<dbReference type="InterPro" id="IPR017475">
    <property type="entry name" value="EPS_sugar_tfrase"/>
</dbReference>
<accession>A0A2W4EUN6</accession>
<evidence type="ECO:0000313" key="11">
    <source>
        <dbReference type="Proteomes" id="UP000248925"/>
    </source>
</evidence>
<dbReference type="InterPro" id="IPR003362">
    <property type="entry name" value="Bact_transf"/>
</dbReference>
<gene>
    <name evidence="10" type="ORF">CPY51_01140</name>
</gene>
<evidence type="ECO:0000256" key="2">
    <source>
        <dbReference type="ARBA" id="ARBA00006464"/>
    </source>
</evidence>
<feature type="transmembrane region" description="Helical" evidence="8">
    <location>
        <begin position="326"/>
        <end position="350"/>
    </location>
</feature>
<dbReference type="Gene3D" id="3.40.50.720">
    <property type="entry name" value="NAD(P)-binding Rossmann-like Domain"/>
    <property type="match status" value="1"/>
</dbReference>
<dbReference type="Pfam" id="PF13727">
    <property type="entry name" value="CoA_binding_3"/>
    <property type="match status" value="1"/>
</dbReference>
<keyword evidence="7" id="KW-0270">Exopolysaccharide synthesis</keyword>
<evidence type="ECO:0000256" key="4">
    <source>
        <dbReference type="ARBA" id="ARBA00022692"/>
    </source>
</evidence>
<sequence length="518" mass="58503">MTKIEKREQFDLENLRKQVAQVRAREAGEKVEQDSGINSFARQIADQLREGNYTPTMIIGQFRLFEFLSLLVIGIAVFHLHMGFGTKLFLVQATVASTVSALTIAILQIGEGYRLPALRARMRFLPRILMSWAVPLAALAAITALLGADHIYSLRLITAWFLVGAAFLLIERILFAVGIRHWARNGVMERRAVIVGGGQAGKELIRALENQTDNDIRICGIFDDRGEKRSPVVVAGYPKLGTVAELVEFARLTRIDMLIIALPMSAEARILQLLKKLWVLPVDIRLAAHANKLRFRPRAYSHVGAVPMLDIFNKPIRDWDSVAKRIFDIAFSVLALVLLWPVMVGAAIAVKATSKGPVFFMQKRHGFNNEIINIFKFRSMYTEMSDPTARNAVTKNDPRVTPLGRFLRKSSIDELPQLFNVLLGDLSLVGPRPHAVLAQTQSRTYSDVVEGYFARHRVKPGVTGWAQINGWRGEIDNDDKIKFRTAYDLYYIENWSLLFDLKILFLTPFRLLNTENAY</sequence>
<dbReference type="NCBIfam" id="TIGR03023">
    <property type="entry name" value="WcaJ_sugtrans"/>
    <property type="match status" value="1"/>
</dbReference>
<comment type="subcellular location">
    <subcellularLocation>
        <location evidence="1">Membrane</location>
        <topology evidence="1">Multi-pass membrane protein</topology>
    </subcellularLocation>
</comment>
<protein>
    <submittedName>
        <fullName evidence="10">Undecaprenyl-phosphate glucose phosphotransferase</fullName>
    </submittedName>
</protein>
<organism evidence="10 11">
    <name type="scientific">Rhizobium tubonense</name>
    <dbReference type="NCBI Taxonomy" id="484088"/>
    <lineage>
        <taxon>Bacteria</taxon>
        <taxon>Pseudomonadati</taxon>
        <taxon>Pseudomonadota</taxon>
        <taxon>Alphaproteobacteria</taxon>
        <taxon>Hyphomicrobiales</taxon>
        <taxon>Rhizobiaceae</taxon>
        <taxon>Rhizobium/Agrobacterium group</taxon>
        <taxon>Rhizobium</taxon>
    </lineage>
</organism>
<keyword evidence="5 8" id="KW-1133">Transmembrane helix</keyword>
<dbReference type="RefSeq" id="WP_111158215.1">
    <property type="nucleotide sequence ID" value="NZ_PCDP01000001.1"/>
</dbReference>
<reference evidence="10 11" key="1">
    <citation type="journal article" date="2018" name="Sci. Rep.">
        <title>Rhizobium tumorigenes sp. nov., a novel plant tumorigenic bacterium isolated from cane gall tumors on thornless blackberry.</title>
        <authorList>
            <person name="Kuzmanovi N."/>
            <person name="Smalla K."/>
            <person name="Gronow S."/>
            <person name="PuBawska J."/>
        </authorList>
    </citation>
    <scope>NUCLEOTIDE SEQUENCE [LARGE SCALE GENOMIC DNA]</scope>
    <source>
        <strain evidence="10 11">CCBAU 85046</strain>
    </source>
</reference>
<feature type="transmembrane region" description="Helical" evidence="8">
    <location>
        <begin position="154"/>
        <end position="175"/>
    </location>
</feature>
<proteinExistence type="inferred from homology"/>
<keyword evidence="3 10" id="KW-0808">Transferase</keyword>
<dbReference type="GO" id="GO:0016020">
    <property type="term" value="C:membrane"/>
    <property type="evidence" value="ECO:0007669"/>
    <property type="project" value="UniProtKB-SubCell"/>
</dbReference>
<keyword evidence="11" id="KW-1185">Reference proteome</keyword>
<dbReference type="PANTHER" id="PTHR30576:SF0">
    <property type="entry name" value="UNDECAPRENYL-PHOSPHATE N-ACETYLGALACTOSAMINYL 1-PHOSPHATE TRANSFERASE-RELATED"/>
    <property type="match status" value="1"/>
</dbReference>
<comment type="similarity">
    <text evidence="2">Belongs to the bacterial sugar transferase family.</text>
</comment>
<comment type="caution">
    <text evidence="10">The sequence shown here is derived from an EMBL/GenBank/DDBJ whole genome shotgun (WGS) entry which is preliminary data.</text>
</comment>
<dbReference type="Proteomes" id="UP000248925">
    <property type="component" value="Unassembled WGS sequence"/>
</dbReference>
<dbReference type="GO" id="GO:0000271">
    <property type="term" value="P:polysaccharide biosynthetic process"/>
    <property type="evidence" value="ECO:0007669"/>
    <property type="project" value="UniProtKB-KW"/>
</dbReference>
<dbReference type="NCBIfam" id="TIGR03025">
    <property type="entry name" value="EPS_sugtrans"/>
    <property type="match status" value="1"/>
</dbReference>
<keyword evidence="4 8" id="KW-0812">Transmembrane</keyword>
<dbReference type="OrthoDB" id="9808602at2"/>
<feature type="domain" description="Bacterial sugar transferase" evidence="9">
    <location>
        <begin position="324"/>
        <end position="512"/>
    </location>
</feature>
<dbReference type="Pfam" id="PF02397">
    <property type="entry name" value="Bac_transf"/>
    <property type="match status" value="1"/>
</dbReference>
<feature type="transmembrane region" description="Helical" evidence="8">
    <location>
        <begin position="128"/>
        <end position="148"/>
    </location>
</feature>
<feature type="transmembrane region" description="Helical" evidence="8">
    <location>
        <begin position="64"/>
        <end position="82"/>
    </location>
</feature>
<evidence type="ECO:0000256" key="1">
    <source>
        <dbReference type="ARBA" id="ARBA00004141"/>
    </source>
</evidence>
<dbReference type="SUPFAM" id="SSF51735">
    <property type="entry name" value="NAD(P)-binding Rossmann-fold domains"/>
    <property type="match status" value="1"/>
</dbReference>
<evidence type="ECO:0000256" key="6">
    <source>
        <dbReference type="ARBA" id="ARBA00023136"/>
    </source>
</evidence>
<evidence type="ECO:0000256" key="7">
    <source>
        <dbReference type="ARBA" id="ARBA00023169"/>
    </source>
</evidence>
<evidence type="ECO:0000256" key="5">
    <source>
        <dbReference type="ARBA" id="ARBA00022989"/>
    </source>
</evidence>
<evidence type="ECO:0000259" key="9">
    <source>
        <dbReference type="Pfam" id="PF02397"/>
    </source>
</evidence>
<name>A0A2W4EUN6_9HYPH</name>
<evidence type="ECO:0000256" key="8">
    <source>
        <dbReference type="SAM" id="Phobius"/>
    </source>
</evidence>
<keyword evidence="6 8" id="KW-0472">Membrane</keyword>
<dbReference type="EMBL" id="PCDP01000001">
    <property type="protein sequence ID" value="PZM16886.1"/>
    <property type="molecule type" value="Genomic_DNA"/>
</dbReference>
<feature type="transmembrane region" description="Helical" evidence="8">
    <location>
        <begin position="88"/>
        <end position="107"/>
    </location>
</feature>